<dbReference type="PANTHER" id="PTHR11257">
    <property type="entry name" value="CHEMOSENSORY PROTEIN-RELATED"/>
    <property type="match status" value="1"/>
</dbReference>
<dbReference type="EMBL" id="OU963865">
    <property type="protein sequence ID" value="CAH0389194.1"/>
    <property type="molecule type" value="Genomic_DNA"/>
</dbReference>
<dbReference type="PANTHER" id="PTHR11257:SF11">
    <property type="entry name" value="CHEMOSENSORY PROTEIN 17"/>
    <property type="match status" value="1"/>
</dbReference>
<evidence type="ECO:0000313" key="2">
    <source>
        <dbReference type="Proteomes" id="UP001152759"/>
    </source>
</evidence>
<keyword evidence="2" id="KW-1185">Reference proteome</keyword>
<accession>A0A9P0F2I6</accession>
<sequence>MVSRRRRRLRLRKRARARWRSDERGCVAVILSFLCLSVLLAEAMPAPQTTRATISDEALESALNDKRYLMRQLKCALGEGVCDPVGRRLKTFAPLVLRGACPQCSPTETRQIQKVLSHIQRHHPKEWSKIVKQFTS</sequence>
<dbReference type="Pfam" id="PF03392">
    <property type="entry name" value="OS-D"/>
    <property type="match status" value="1"/>
</dbReference>
<dbReference type="SUPFAM" id="SSF100910">
    <property type="entry name" value="Chemosensory protein Csp2"/>
    <property type="match status" value="1"/>
</dbReference>
<dbReference type="Proteomes" id="UP001152759">
    <property type="component" value="Chromosome 4"/>
</dbReference>
<dbReference type="InterPro" id="IPR036682">
    <property type="entry name" value="OS_D_A10/PebIII_sf"/>
</dbReference>
<dbReference type="InterPro" id="IPR005055">
    <property type="entry name" value="A10/PebIII"/>
</dbReference>
<evidence type="ECO:0000313" key="1">
    <source>
        <dbReference type="EMBL" id="CAH0389194.1"/>
    </source>
</evidence>
<dbReference type="Gene3D" id="1.10.2080.10">
    <property type="entry name" value="Insect odorant-binding protein A10/Ejaculatory bulb-specific protein 3"/>
    <property type="match status" value="1"/>
</dbReference>
<name>A0A9P0F2I6_BEMTA</name>
<gene>
    <name evidence="1" type="ORF">BEMITA_LOCUS8050</name>
</gene>
<reference evidence="1" key="1">
    <citation type="submission" date="2021-12" db="EMBL/GenBank/DDBJ databases">
        <authorList>
            <person name="King R."/>
        </authorList>
    </citation>
    <scope>NUCLEOTIDE SEQUENCE</scope>
</reference>
<proteinExistence type="predicted"/>
<organism evidence="1 2">
    <name type="scientific">Bemisia tabaci</name>
    <name type="common">Sweetpotato whitefly</name>
    <name type="synonym">Aleurodes tabaci</name>
    <dbReference type="NCBI Taxonomy" id="7038"/>
    <lineage>
        <taxon>Eukaryota</taxon>
        <taxon>Metazoa</taxon>
        <taxon>Ecdysozoa</taxon>
        <taxon>Arthropoda</taxon>
        <taxon>Hexapoda</taxon>
        <taxon>Insecta</taxon>
        <taxon>Pterygota</taxon>
        <taxon>Neoptera</taxon>
        <taxon>Paraneoptera</taxon>
        <taxon>Hemiptera</taxon>
        <taxon>Sternorrhyncha</taxon>
        <taxon>Aleyrodoidea</taxon>
        <taxon>Aleyrodidae</taxon>
        <taxon>Aleyrodinae</taxon>
        <taxon>Bemisia</taxon>
    </lineage>
</organism>
<protein>
    <submittedName>
        <fullName evidence="1">Uncharacterized protein</fullName>
    </submittedName>
</protein>
<dbReference type="AlphaFoldDB" id="A0A9P0F2I6"/>